<name>A0A4S4DUR0_CAMSN</name>
<keyword evidence="2" id="KW-0805">Transcription regulation</keyword>
<dbReference type="GO" id="GO:0003677">
    <property type="term" value="F:DNA binding"/>
    <property type="evidence" value="ECO:0007669"/>
    <property type="project" value="UniProtKB-KW"/>
</dbReference>
<dbReference type="InterPro" id="IPR036638">
    <property type="entry name" value="HLH_DNA-bd_sf"/>
</dbReference>
<keyword evidence="8" id="KW-1185">Reference proteome</keyword>
<dbReference type="InterPro" id="IPR011598">
    <property type="entry name" value="bHLH_dom"/>
</dbReference>
<evidence type="ECO:0000313" key="7">
    <source>
        <dbReference type="EMBL" id="THG06286.1"/>
    </source>
</evidence>
<evidence type="ECO:0000256" key="1">
    <source>
        <dbReference type="ARBA" id="ARBA00004123"/>
    </source>
</evidence>
<reference evidence="7 8" key="1">
    <citation type="journal article" date="2018" name="Proc. Natl. Acad. Sci. U.S.A.">
        <title>Draft genome sequence of Camellia sinensis var. sinensis provides insights into the evolution of the tea genome and tea quality.</title>
        <authorList>
            <person name="Wei C."/>
            <person name="Yang H."/>
            <person name="Wang S."/>
            <person name="Zhao J."/>
            <person name="Liu C."/>
            <person name="Gao L."/>
            <person name="Xia E."/>
            <person name="Lu Y."/>
            <person name="Tai Y."/>
            <person name="She G."/>
            <person name="Sun J."/>
            <person name="Cao H."/>
            <person name="Tong W."/>
            <person name="Gao Q."/>
            <person name="Li Y."/>
            <person name="Deng W."/>
            <person name="Jiang X."/>
            <person name="Wang W."/>
            <person name="Chen Q."/>
            <person name="Zhang S."/>
            <person name="Li H."/>
            <person name="Wu J."/>
            <person name="Wang P."/>
            <person name="Li P."/>
            <person name="Shi C."/>
            <person name="Zheng F."/>
            <person name="Jian J."/>
            <person name="Huang B."/>
            <person name="Shan D."/>
            <person name="Shi M."/>
            <person name="Fang C."/>
            <person name="Yue Y."/>
            <person name="Li F."/>
            <person name="Li D."/>
            <person name="Wei S."/>
            <person name="Han B."/>
            <person name="Jiang C."/>
            <person name="Yin Y."/>
            <person name="Xia T."/>
            <person name="Zhang Z."/>
            <person name="Bennetzen J.L."/>
            <person name="Zhao S."/>
            <person name="Wan X."/>
        </authorList>
    </citation>
    <scope>NUCLEOTIDE SEQUENCE [LARGE SCALE GENOMIC DNA]</scope>
    <source>
        <strain evidence="8">cv. Shuchazao</strain>
        <tissue evidence="7">Leaf</tissue>
    </source>
</reference>
<dbReference type="InterPro" id="IPR045843">
    <property type="entry name" value="IND-like"/>
</dbReference>
<evidence type="ECO:0000256" key="2">
    <source>
        <dbReference type="ARBA" id="ARBA00023015"/>
    </source>
</evidence>
<sequence length="146" mass="16362">MDCFSYFVGQPNNKEKKKKSRKVVKLSTDPQSVAARERRHRISDKFKTLQNLVPGGAKMDTVSMLEEAIHYVKFLQTQIWLHQTMIDFMDDHDHDTSVLIPPNSGGVDQWSLCLPENLVGSGEVVAPPDSCFQGGETKGFGGTMNY</sequence>
<feature type="domain" description="BHLH" evidence="6">
    <location>
        <begin position="26"/>
        <end position="75"/>
    </location>
</feature>
<dbReference type="GO" id="GO:0003700">
    <property type="term" value="F:DNA-binding transcription factor activity"/>
    <property type="evidence" value="ECO:0007669"/>
    <property type="project" value="InterPro"/>
</dbReference>
<dbReference type="PROSITE" id="PS50888">
    <property type="entry name" value="BHLH"/>
    <property type="match status" value="1"/>
</dbReference>
<dbReference type="Pfam" id="PF00010">
    <property type="entry name" value="HLH"/>
    <property type="match status" value="1"/>
</dbReference>
<dbReference type="AlphaFoldDB" id="A0A4S4DUR0"/>
<keyword evidence="4" id="KW-0804">Transcription</keyword>
<dbReference type="FunFam" id="4.10.280.10:FF:000089">
    <property type="entry name" value="Transcription factor LAX PANICLE"/>
    <property type="match status" value="1"/>
</dbReference>
<dbReference type="SUPFAM" id="SSF47459">
    <property type="entry name" value="HLH, helix-loop-helix DNA-binding domain"/>
    <property type="match status" value="1"/>
</dbReference>
<dbReference type="PANTHER" id="PTHR45914:SF2">
    <property type="entry name" value="TRANSCRIPTION FACTOR BHLH140-LIKE PROTEIN"/>
    <property type="match status" value="1"/>
</dbReference>
<dbReference type="SMART" id="SM00353">
    <property type="entry name" value="HLH"/>
    <property type="match status" value="1"/>
</dbReference>
<dbReference type="Proteomes" id="UP000306102">
    <property type="component" value="Unassembled WGS sequence"/>
</dbReference>
<evidence type="ECO:0000259" key="6">
    <source>
        <dbReference type="PROSITE" id="PS50888"/>
    </source>
</evidence>
<dbReference type="Gene3D" id="4.10.280.10">
    <property type="entry name" value="Helix-loop-helix DNA-binding domain"/>
    <property type="match status" value="1"/>
</dbReference>
<dbReference type="EMBL" id="SDRB02010467">
    <property type="protein sequence ID" value="THG06286.1"/>
    <property type="molecule type" value="Genomic_DNA"/>
</dbReference>
<proteinExistence type="predicted"/>
<keyword evidence="5" id="KW-0539">Nucleus</keyword>
<evidence type="ECO:0000313" key="8">
    <source>
        <dbReference type="Proteomes" id="UP000306102"/>
    </source>
</evidence>
<comment type="subcellular location">
    <subcellularLocation>
        <location evidence="1">Nucleus</location>
    </subcellularLocation>
</comment>
<dbReference type="PANTHER" id="PTHR45914">
    <property type="entry name" value="TRANSCRIPTION FACTOR HEC3-RELATED"/>
    <property type="match status" value="1"/>
</dbReference>
<accession>A0A4S4DUR0</accession>
<dbReference type="STRING" id="542762.A0A4S4DUR0"/>
<dbReference type="GO" id="GO:0005634">
    <property type="term" value="C:nucleus"/>
    <property type="evidence" value="ECO:0007669"/>
    <property type="project" value="UniProtKB-SubCell"/>
</dbReference>
<organism evidence="7 8">
    <name type="scientific">Camellia sinensis var. sinensis</name>
    <name type="common">China tea</name>
    <dbReference type="NCBI Taxonomy" id="542762"/>
    <lineage>
        <taxon>Eukaryota</taxon>
        <taxon>Viridiplantae</taxon>
        <taxon>Streptophyta</taxon>
        <taxon>Embryophyta</taxon>
        <taxon>Tracheophyta</taxon>
        <taxon>Spermatophyta</taxon>
        <taxon>Magnoliopsida</taxon>
        <taxon>eudicotyledons</taxon>
        <taxon>Gunneridae</taxon>
        <taxon>Pentapetalae</taxon>
        <taxon>asterids</taxon>
        <taxon>Ericales</taxon>
        <taxon>Theaceae</taxon>
        <taxon>Camellia</taxon>
    </lineage>
</organism>
<dbReference type="CDD" id="cd11454">
    <property type="entry name" value="bHLH_AtIND_like"/>
    <property type="match status" value="1"/>
</dbReference>
<protein>
    <recommendedName>
        <fullName evidence="6">BHLH domain-containing protein</fullName>
    </recommendedName>
</protein>
<evidence type="ECO:0000256" key="5">
    <source>
        <dbReference type="ARBA" id="ARBA00023242"/>
    </source>
</evidence>
<comment type="caution">
    <text evidence="7">The sequence shown here is derived from an EMBL/GenBank/DDBJ whole genome shotgun (WGS) entry which is preliminary data.</text>
</comment>
<keyword evidence="3" id="KW-0238">DNA-binding</keyword>
<gene>
    <name evidence="7" type="ORF">TEA_027497</name>
</gene>
<evidence type="ECO:0000256" key="4">
    <source>
        <dbReference type="ARBA" id="ARBA00023163"/>
    </source>
</evidence>
<evidence type="ECO:0000256" key="3">
    <source>
        <dbReference type="ARBA" id="ARBA00023125"/>
    </source>
</evidence>
<dbReference type="GO" id="GO:0046983">
    <property type="term" value="F:protein dimerization activity"/>
    <property type="evidence" value="ECO:0007669"/>
    <property type="project" value="InterPro"/>
</dbReference>